<feature type="short sequence motif" description="Q motif" evidence="12">
    <location>
        <begin position="180"/>
        <end position="208"/>
    </location>
</feature>
<protein>
    <recommendedName>
        <fullName evidence="10">Probable ATP-dependent RNA helicase DDX52</fullName>
        <ecNumber evidence="2">3.6.4.13</ecNumber>
    </recommendedName>
</protein>
<feature type="compositionally biased region" description="Acidic residues" evidence="13">
    <location>
        <begin position="51"/>
        <end position="61"/>
    </location>
</feature>
<dbReference type="GO" id="GO:0005524">
    <property type="term" value="F:ATP binding"/>
    <property type="evidence" value="ECO:0007669"/>
    <property type="project" value="UniProtKB-KW"/>
</dbReference>
<dbReference type="SUPFAM" id="SSF52540">
    <property type="entry name" value="P-loop containing nucleoside triphosphate hydrolases"/>
    <property type="match status" value="1"/>
</dbReference>
<evidence type="ECO:0000256" key="8">
    <source>
        <dbReference type="ARBA" id="ARBA00023242"/>
    </source>
</evidence>
<feature type="region of interest" description="Disordered" evidence="13">
    <location>
        <begin position="30"/>
        <end position="106"/>
    </location>
</feature>
<dbReference type="Proteomes" id="UP000494165">
    <property type="component" value="Unassembled WGS sequence"/>
</dbReference>
<evidence type="ECO:0000256" key="4">
    <source>
        <dbReference type="ARBA" id="ARBA00022801"/>
    </source>
</evidence>
<feature type="compositionally biased region" description="Basic residues" evidence="13">
    <location>
        <begin position="592"/>
        <end position="603"/>
    </location>
</feature>
<dbReference type="OrthoDB" id="360161at2759"/>
<dbReference type="FunFam" id="3.40.50.300:FF:000759">
    <property type="entry name" value="probable ATP-dependent RNA helicase DDX52"/>
    <property type="match status" value="1"/>
</dbReference>
<dbReference type="InterPro" id="IPR027417">
    <property type="entry name" value="P-loop_NTPase"/>
</dbReference>
<dbReference type="InterPro" id="IPR014014">
    <property type="entry name" value="RNA_helicase_DEAD_Q_motif"/>
</dbReference>
<dbReference type="EC" id="3.6.4.13" evidence="2"/>
<reference evidence="17 18" key="1">
    <citation type="submission" date="2020-04" db="EMBL/GenBank/DDBJ databases">
        <authorList>
            <person name="Alioto T."/>
            <person name="Alioto T."/>
            <person name="Gomez Garrido J."/>
        </authorList>
    </citation>
    <scope>NUCLEOTIDE SEQUENCE [LARGE SCALE GENOMIC DNA]</scope>
</reference>
<dbReference type="PROSITE" id="PS51194">
    <property type="entry name" value="HELICASE_CTER"/>
    <property type="match status" value="1"/>
</dbReference>
<feature type="domain" description="Helicase C-terminal" evidence="15">
    <location>
        <begin position="400"/>
        <end position="561"/>
    </location>
</feature>
<dbReference type="InterPro" id="IPR044764">
    <property type="entry name" value="DDX52/Rok1_DEADc"/>
</dbReference>
<organism evidence="17 18">
    <name type="scientific">Cloeon dipterum</name>
    <dbReference type="NCBI Taxonomy" id="197152"/>
    <lineage>
        <taxon>Eukaryota</taxon>
        <taxon>Metazoa</taxon>
        <taxon>Ecdysozoa</taxon>
        <taxon>Arthropoda</taxon>
        <taxon>Hexapoda</taxon>
        <taxon>Insecta</taxon>
        <taxon>Pterygota</taxon>
        <taxon>Palaeoptera</taxon>
        <taxon>Ephemeroptera</taxon>
        <taxon>Pisciforma</taxon>
        <taxon>Baetidae</taxon>
        <taxon>Cloeon</taxon>
    </lineage>
</organism>
<evidence type="ECO:0000259" key="14">
    <source>
        <dbReference type="PROSITE" id="PS51192"/>
    </source>
</evidence>
<keyword evidence="4" id="KW-0378">Hydrolase</keyword>
<dbReference type="InterPro" id="IPR014001">
    <property type="entry name" value="Helicase_ATP-bd"/>
</dbReference>
<feature type="domain" description="DEAD-box RNA helicase Q" evidence="16">
    <location>
        <begin position="180"/>
        <end position="208"/>
    </location>
</feature>
<dbReference type="PROSITE" id="PS51192">
    <property type="entry name" value="HELICASE_ATP_BIND_1"/>
    <property type="match status" value="1"/>
</dbReference>
<dbReference type="GO" id="GO:0005829">
    <property type="term" value="C:cytosol"/>
    <property type="evidence" value="ECO:0007669"/>
    <property type="project" value="TreeGrafter"/>
</dbReference>
<dbReference type="PANTHER" id="PTHR47959:SF15">
    <property type="entry name" value="RNA HELICASE"/>
    <property type="match status" value="1"/>
</dbReference>
<evidence type="ECO:0000256" key="2">
    <source>
        <dbReference type="ARBA" id="ARBA00012552"/>
    </source>
</evidence>
<dbReference type="Gene3D" id="3.40.50.300">
    <property type="entry name" value="P-loop containing nucleotide triphosphate hydrolases"/>
    <property type="match status" value="2"/>
</dbReference>
<comment type="subcellular location">
    <subcellularLocation>
        <location evidence="1">Nucleus</location>
        <location evidence="1">Nucleolus</location>
    </subcellularLocation>
</comment>
<keyword evidence="7" id="KW-0694">RNA-binding</keyword>
<dbReference type="EMBL" id="CADEPI010000026">
    <property type="protein sequence ID" value="CAB3366634.1"/>
    <property type="molecule type" value="Genomic_DNA"/>
</dbReference>
<comment type="catalytic activity">
    <reaction evidence="11">
        <text>ATP + H2O = ADP + phosphate + H(+)</text>
        <dbReference type="Rhea" id="RHEA:13065"/>
        <dbReference type="ChEBI" id="CHEBI:15377"/>
        <dbReference type="ChEBI" id="CHEBI:15378"/>
        <dbReference type="ChEBI" id="CHEBI:30616"/>
        <dbReference type="ChEBI" id="CHEBI:43474"/>
        <dbReference type="ChEBI" id="CHEBI:456216"/>
        <dbReference type="EC" id="3.6.4.13"/>
    </reaction>
</comment>
<accession>A0A8S1CCD4</accession>
<dbReference type="GO" id="GO:0016787">
    <property type="term" value="F:hydrolase activity"/>
    <property type="evidence" value="ECO:0007669"/>
    <property type="project" value="UniProtKB-KW"/>
</dbReference>
<evidence type="ECO:0000256" key="1">
    <source>
        <dbReference type="ARBA" id="ARBA00004604"/>
    </source>
</evidence>
<comment type="caution">
    <text evidence="17">The sequence shown here is derived from an EMBL/GenBank/DDBJ whole genome shotgun (WGS) entry which is preliminary data.</text>
</comment>
<dbReference type="Pfam" id="PF00270">
    <property type="entry name" value="DEAD"/>
    <property type="match status" value="1"/>
</dbReference>
<evidence type="ECO:0000256" key="10">
    <source>
        <dbReference type="ARBA" id="ARBA00044533"/>
    </source>
</evidence>
<keyword evidence="8" id="KW-0539">Nucleus</keyword>
<comment type="similarity">
    <text evidence="9">Belongs to the DEAD box helicase family. DDX52/ROK1 subfamily.</text>
</comment>
<dbReference type="GO" id="GO:0005730">
    <property type="term" value="C:nucleolus"/>
    <property type="evidence" value="ECO:0007669"/>
    <property type="project" value="UniProtKB-SubCell"/>
</dbReference>
<keyword evidence="6" id="KW-0067">ATP-binding</keyword>
<evidence type="ECO:0000259" key="16">
    <source>
        <dbReference type="PROSITE" id="PS51195"/>
    </source>
</evidence>
<evidence type="ECO:0000256" key="3">
    <source>
        <dbReference type="ARBA" id="ARBA00022741"/>
    </source>
</evidence>
<dbReference type="SMART" id="SM00487">
    <property type="entry name" value="DEXDc"/>
    <property type="match status" value="1"/>
</dbReference>
<evidence type="ECO:0000256" key="13">
    <source>
        <dbReference type="SAM" id="MobiDB-lite"/>
    </source>
</evidence>
<dbReference type="InterPro" id="IPR001650">
    <property type="entry name" value="Helicase_C-like"/>
</dbReference>
<evidence type="ECO:0000313" key="17">
    <source>
        <dbReference type="EMBL" id="CAB3366634.1"/>
    </source>
</evidence>
<feature type="domain" description="Helicase ATP-binding" evidence="14">
    <location>
        <begin position="211"/>
        <end position="389"/>
    </location>
</feature>
<dbReference type="CDD" id="cd18787">
    <property type="entry name" value="SF2_C_DEAD"/>
    <property type="match status" value="1"/>
</dbReference>
<dbReference type="InterPro" id="IPR011545">
    <property type="entry name" value="DEAD/DEAH_box_helicase_dom"/>
</dbReference>
<name>A0A8S1CCD4_9INSE</name>
<evidence type="ECO:0000256" key="5">
    <source>
        <dbReference type="ARBA" id="ARBA00022806"/>
    </source>
</evidence>
<evidence type="ECO:0000313" key="18">
    <source>
        <dbReference type="Proteomes" id="UP000494165"/>
    </source>
</evidence>
<dbReference type="GO" id="GO:0003724">
    <property type="term" value="F:RNA helicase activity"/>
    <property type="evidence" value="ECO:0007669"/>
    <property type="project" value="UniProtKB-EC"/>
</dbReference>
<dbReference type="SMART" id="SM00490">
    <property type="entry name" value="HELICc"/>
    <property type="match status" value="1"/>
</dbReference>
<evidence type="ECO:0000256" key="12">
    <source>
        <dbReference type="PROSITE-ProRule" id="PRU00552"/>
    </source>
</evidence>
<gene>
    <name evidence="17" type="ORF">CLODIP_2_CD15912</name>
</gene>
<dbReference type="Pfam" id="PF00271">
    <property type="entry name" value="Helicase_C"/>
    <property type="match status" value="1"/>
</dbReference>
<dbReference type="GO" id="GO:0003723">
    <property type="term" value="F:RNA binding"/>
    <property type="evidence" value="ECO:0007669"/>
    <property type="project" value="UniProtKB-KW"/>
</dbReference>
<dbReference type="AlphaFoldDB" id="A0A8S1CCD4"/>
<dbReference type="GO" id="GO:0030490">
    <property type="term" value="P:maturation of SSU-rRNA"/>
    <property type="evidence" value="ECO:0007669"/>
    <property type="project" value="InterPro"/>
</dbReference>
<keyword evidence="5" id="KW-0347">Helicase</keyword>
<feature type="region of interest" description="Disordered" evidence="13">
    <location>
        <begin position="565"/>
        <end position="621"/>
    </location>
</feature>
<keyword evidence="3" id="KW-0547">Nucleotide-binding</keyword>
<evidence type="ECO:0000256" key="6">
    <source>
        <dbReference type="ARBA" id="ARBA00022840"/>
    </source>
</evidence>
<dbReference type="PANTHER" id="PTHR47959">
    <property type="entry name" value="ATP-DEPENDENT RNA HELICASE RHLE-RELATED"/>
    <property type="match status" value="1"/>
</dbReference>
<dbReference type="PROSITE" id="PS51195">
    <property type="entry name" value="Q_MOTIF"/>
    <property type="match status" value="1"/>
</dbReference>
<keyword evidence="18" id="KW-1185">Reference proteome</keyword>
<dbReference type="CDD" id="cd17957">
    <property type="entry name" value="DEADc_DDX52"/>
    <property type="match status" value="1"/>
</dbReference>
<sequence>MDRVDIFRKLSTGTRFDTKKFNKHALKFQMTSKVHESEPPVVQKPQVIFKEEDESGDDFDLDSNHSFEDNEEDVGDEELDHSVDEDLEISEDEKVPLNENDSESEEEELTLMGSIKAGKDGKPIKKGKIKKILPTVEKAKLQHQEEVNRKRNLLKMSVWTKEKSKEESNDVPEPVETFNQLSERYGLKEDLQNNILKAGYSVPTPVQMQAIPAMMENRQVMACAPTGSGKTAAFLIPLIHHLKAPSGVGVRAIVVAPTRELAQQIHRECLKLADGRRLRIHLLNKVKELVKKSGPEGKVKADILISTPNRLIYLLEQEPPVVSMKSVEWLVVDESDKLFEEGKQGFREQLAKLYTSCESTKVRRAMFSATHTNPVAKWCRKYLEGLVCINVGVRNSAVDLVDQELKFVGTEEGKLVAFRTMVQEGLSPPVLIFTQTKDRAQQLFQELIYDGINVDVIHAGRTQQQRDNTVRSFREGKIWVLICTELLARGIDFKGVNMVINYDFPPSAISYIHRIGRTGRAGRRGKAVTFFTSADSGHLRTIATLLVNAGCEVPDYIMKLNRASKTERKERAMKAPKRKQISTEPTFEKEKRLKIRGIIKRKKNAEQSKSGNKTNTTNKKN</sequence>
<evidence type="ECO:0000259" key="15">
    <source>
        <dbReference type="PROSITE" id="PS51194"/>
    </source>
</evidence>
<proteinExistence type="inferred from homology"/>
<evidence type="ECO:0000256" key="7">
    <source>
        <dbReference type="ARBA" id="ARBA00022884"/>
    </source>
</evidence>
<dbReference type="InterPro" id="IPR050079">
    <property type="entry name" value="DEAD_box_RNA_helicase"/>
</dbReference>
<evidence type="ECO:0000256" key="11">
    <source>
        <dbReference type="ARBA" id="ARBA00047984"/>
    </source>
</evidence>
<feature type="compositionally biased region" description="Low complexity" evidence="13">
    <location>
        <begin position="612"/>
        <end position="621"/>
    </location>
</feature>
<feature type="compositionally biased region" description="Acidic residues" evidence="13">
    <location>
        <begin position="69"/>
        <end position="91"/>
    </location>
</feature>
<evidence type="ECO:0000256" key="9">
    <source>
        <dbReference type="ARBA" id="ARBA00024355"/>
    </source>
</evidence>